<dbReference type="Pfam" id="PF05523">
    <property type="entry name" value="FdtA"/>
    <property type="match status" value="1"/>
</dbReference>
<gene>
    <name evidence="2" type="ORF">ACFQT0_23980</name>
</gene>
<reference evidence="3" key="1">
    <citation type="journal article" date="2019" name="Int. J. Syst. Evol. Microbiol.">
        <title>The Global Catalogue of Microorganisms (GCM) 10K type strain sequencing project: providing services to taxonomists for standard genome sequencing and annotation.</title>
        <authorList>
            <consortium name="The Broad Institute Genomics Platform"/>
            <consortium name="The Broad Institute Genome Sequencing Center for Infectious Disease"/>
            <person name="Wu L."/>
            <person name="Ma J."/>
        </authorList>
    </citation>
    <scope>NUCLEOTIDE SEQUENCE [LARGE SCALE GENOMIC DNA]</scope>
    <source>
        <strain evidence="3">JCM 19635</strain>
    </source>
</reference>
<dbReference type="SUPFAM" id="SSF51182">
    <property type="entry name" value="RmlC-like cupins"/>
    <property type="match status" value="1"/>
</dbReference>
<dbReference type="SUPFAM" id="SSF55729">
    <property type="entry name" value="Acyl-CoA N-acyltransferases (Nat)"/>
    <property type="match status" value="1"/>
</dbReference>
<dbReference type="EMBL" id="JBHTEK010000001">
    <property type="protein sequence ID" value="MFC7670084.1"/>
    <property type="molecule type" value="Genomic_DNA"/>
</dbReference>
<dbReference type="Proteomes" id="UP001596513">
    <property type="component" value="Unassembled WGS sequence"/>
</dbReference>
<dbReference type="RefSeq" id="WP_380205551.1">
    <property type="nucleotide sequence ID" value="NZ_JBHTEK010000001.1"/>
</dbReference>
<dbReference type="InterPro" id="IPR016181">
    <property type="entry name" value="Acyl_CoA_acyltransferase"/>
</dbReference>
<organism evidence="2 3">
    <name type="scientific">Hymenobacter humi</name>
    <dbReference type="NCBI Taxonomy" id="1411620"/>
    <lineage>
        <taxon>Bacteria</taxon>
        <taxon>Pseudomonadati</taxon>
        <taxon>Bacteroidota</taxon>
        <taxon>Cytophagia</taxon>
        <taxon>Cytophagales</taxon>
        <taxon>Hymenobacteraceae</taxon>
        <taxon>Hymenobacter</taxon>
    </lineage>
</organism>
<dbReference type="Gene3D" id="2.60.120.10">
    <property type="entry name" value="Jelly Rolls"/>
    <property type="match status" value="1"/>
</dbReference>
<feature type="domain" description="Sugar 3,4-ketoisomerase QdtA cupin" evidence="1">
    <location>
        <begin position="8"/>
        <end position="132"/>
    </location>
</feature>
<dbReference type="InterPro" id="IPR011051">
    <property type="entry name" value="RmlC_Cupin_sf"/>
</dbReference>
<comment type="caution">
    <text evidence="2">The sequence shown here is derived from an EMBL/GenBank/DDBJ whole genome shotgun (WGS) entry which is preliminary data.</text>
</comment>
<dbReference type="CDD" id="cd20292">
    <property type="entry name" value="cupin_QdtA-like"/>
    <property type="match status" value="1"/>
</dbReference>
<dbReference type="Gene3D" id="3.40.630.30">
    <property type="match status" value="1"/>
</dbReference>
<name>A0ABW2UB13_9BACT</name>
<keyword evidence="3" id="KW-1185">Reference proteome</keyword>
<evidence type="ECO:0000313" key="3">
    <source>
        <dbReference type="Proteomes" id="UP001596513"/>
    </source>
</evidence>
<evidence type="ECO:0000313" key="2">
    <source>
        <dbReference type="EMBL" id="MFC7670084.1"/>
    </source>
</evidence>
<dbReference type="InterPro" id="IPR008894">
    <property type="entry name" value="QdtA_cupin_dom"/>
</dbReference>
<dbReference type="InterPro" id="IPR014710">
    <property type="entry name" value="RmlC-like_jellyroll"/>
</dbReference>
<proteinExistence type="predicted"/>
<evidence type="ECO:0000259" key="1">
    <source>
        <dbReference type="Pfam" id="PF05523"/>
    </source>
</evidence>
<protein>
    <submittedName>
        <fullName evidence="2">Sugar 3,4-ketoisomerase</fullName>
    </submittedName>
</protein>
<accession>A0ABW2UB13</accession>
<sequence>MFSNIPYLIQFPKLGDQSIGYISVIEQQQVVPFEIKRIFWTYYTPESIVRGRHAHYSTEQVLVAAAGRILVTTELANGEIELFRLEDPCVGLYVPPCAWHTMQYSHSAVQLALASQPYDESDYIRDHKLFQERWKTPPERAGCGPGRCVGVLLPYYFLRQYPLSGSRSCLVRGQPAGGNRAREQKSCTLGIHPGQRKSIGCCSSCRGIPSTSARPCIACLPDFLSTRLTRPSWCARQRHCGSRLAARHGAFYMFSVVPAEDIRLLQSLTGVGWQLVETRLTYYRDQLPAFDYPRHPVRAARAEEAAQVGCVAAAARNPYDRFHADAWFGEARADAYLARYAENTVAAGLAATVLVPDEPPLPLDSFLAISDLTGDAAALGTRLSRVLLTAVGPANRGWHVKLMAETVHRARALGQEAVLMTTQATNHAVFRSCEKLGFKLGATSHVLACHGR</sequence>